<comment type="similarity">
    <text evidence="2">Belongs to the TacA antitoxin family.</text>
</comment>
<dbReference type="InterPro" id="IPR010985">
    <property type="entry name" value="Ribbon_hlx_hlx"/>
</dbReference>
<keyword evidence="5" id="KW-1185">Reference proteome</keyword>
<dbReference type="Proteomes" id="UP000283644">
    <property type="component" value="Unassembled WGS sequence"/>
</dbReference>
<dbReference type="OrthoDB" id="3431911at2"/>
<comment type="caution">
    <text evidence="4">The sequence shown here is derived from an EMBL/GenBank/DDBJ whole genome shotgun (WGS) entry which is preliminary data.</text>
</comment>
<organism evidence="4 5">
    <name type="scientific">Nocardioides immobilis</name>
    <dbReference type="NCBI Taxonomy" id="2049295"/>
    <lineage>
        <taxon>Bacteria</taxon>
        <taxon>Bacillati</taxon>
        <taxon>Actinomycetota</taxon>
        <taxon>Actinomycetes</taxon>
        <taxon>Propionibacteriales</taxon>
        <taxon>Nocardioidaceae</taxon>
        <taxon>Nocardioides</taxon>
    </lineage>
</organism>
<evidence type="ECO:0000256" key="1">
    <source>
        <dbReference type="ARBA" id="ARBA00022649"/>
    </source>
</evidence>
<evidence type="ECO:0000313" key="4">
    <source>
        <dbReference type="EMBL" id="RHW25902.1"/>
    </source>
</evidence>
<evidence type="ECO:0000256" key="2">
    <source>
        <dbReference type="ARBA" id="ARBA00049988"/>
    </source>
</evidence>
<sequence>MGWSWRGKAAIRVRVSTVWSQPRARPEPVKVWCSSEDGVTHWRSSRAGWRRTKSPNPGIVKATPPRPLGRDEAAFDQLVAWTAQGVGAPADAVRDLLAGRASASASGDTLKEAPVLRCGACPACPVQVLHPVIHRGSCTAHVASGNGAALLRAAAATAASSLLTSSSAAGARSASAAAKSERLEARATEDEVTVIARAAELLNATVSSFVVGAAVEKDEAIVARAERTLMPAAQFDAMIDALDDTTVVPEVVELASRPRRVARRRRQQSPSSSQGC</sequence>
<dbReference type="EMBL" id="QXGH01000020">
    <property type="protein sequence ID" value="RHW25902.1"/>
    <property type="molecule type" value="Genomic_DNA"/>
</dbReference>
<dbReference type="GO" id="GO:0006355">
    <property type="term" value="P:regulation of DNA-templated transcription"/>
    <property type="evidence" value="ECO:0007669"/>
    <property type="project" value="InterPro"/>
</dbReference>
<protein>
    <submittedName>
        <fullName evidence="4">DUF1778 domain-containing protein</fullName>
    </submittedName>
</protein>
<feature type="region of interest" description="Disordered" evidence="3">
    <location>
        <begin position="44"/>
        <end position="67"/>
    </location>
</feature>
<dbReference type="Pfam" id="PF08681">
    <property type="entry name" value="TacA1"/>
    <property type="match status" value="1"/>
</dbReference>
<name>A0A417XZS7_9ACTN</name>
<dbReference type="Gene3D" id="1.20.5.780">
    <property type="entry name" value="Single helix bin"/>
    <property type="match status" value="1"/>
</dbReference>
<dbReference type="InterPro" id="IPR014795">
    <property type="entry name" value="TacA_1-like"/>
</dbReference>
<dbReference type="AlphaFoldDB" id="A0A417XZS7"/>
<keyword evidence="1" id="KW-1277">Toxin-antitoxin system</keyword>
<evidence type="ECO:0000313" key="5">
    <source>
        <dbReference type="Proteomes" id="UP000283644"/>
    </source>
</evidence>
<dbReference type="SUPFAM" id="SSF47598">
    <property type="entry name" value="Ribbon-helix-helix"/>
    <property type="match status" value="1"/>
</dbReference>
<accession>A0A417XZS7</accession>
<proteinExistence type="inferred from homology"/>
<reference evidence="4 5" key="1">
    <citation type="submission" date="2018-09" db="EMBL/GenBank/DDBJ databases">
        <title>Genome sequencing of Nocardioides immobilis CCTCC AB 2017083 for comparison to Nocardioides silvaticus.</title>
        <authorList>
            <person name="Li C."/>
            <person name="Wang G."/>
        </authorList>
    </citation>
    <scope>NUCLEOTIDE SEQUENCE [LARGE SCALE GENOMIC DNA]</scope>
    <source>
        <strain evidence="4 5">CCTCC AB 2017083</strain>
    </source>
</reference>
<gene>
    <name evidence="4" type="ORF">D0Z08_16295</name>
</gene>
<evidence type="ECO:0000256" key="3">
    <source>
        <dbReference type="SAM" id="MobiDB-lite"/>
    </source>
</evidence>